<dbReference type="EMBL" id="HACG01005739">
    <property type="protein sequence ID" value="CEK52604.1"/>
    <property type="molecule type" value="Transcribed_RNA"/>
</dbReference>
<dbReference type="AlphaFoldDB" id="A0A0B6Y8W1"/>
<evidence type="ECO:0000256" key="5">
    <source>
        <dbReference type="SAM" id="SignalP"/>
    </source>
</evidence>
<evidence type="ECO:0000313" key="6">
    <source>
        <dbReference type="EMBL" id="CEK52604.1"/>
    </source>
</evidence>
<dbReference type="PROSITE" id="PS50276">
    <property type="entry name" value="PANCREATIC_HORMONE_2"/>
    <property type="match status" value="1"/>
</dbReference>
<comment type="subcellular location">
    <subcellularLocation>
        <location evidence="1">Secreted</location>
    </subcellularLocation>
</comment>
<evidence type="ECO:0000256" key="3">
    <source>
        <dbReference type="ARBA" id="ARBA00022525"/>
    </source>
</evidence>
<feature type="signal peptide" evidence="5">
    <location>
        <begin position="1"/>
        <end position="21"/>
    </location>
</feature>
<dbReference type="CDD" id="cd00126">
    <property type="entry name" value="PAH"/>
    <property type="match status" value="1"/>
</dbReference>
<evidence type="ECO:0000256" key="2">
    <source>
        <dbReference type="ARBA" id="ARBA00010022"/>
    </source>
</evidence>
<dbReference type="PROSITE" id="PS00265">
    <property type="entry name" value="PANCREATIC_HORMONE_1"/>
    <property type="match status" value="1"/>
</dbReference>
<dbReference type="GO" id="GO:0005179">
    <property type="term" value="F:hormone activity"/>
    <property type="evidence" value="ECO:0007669"/>
    <property type="project" value="InterPro"/>
</dbReference>
<accession>A0A0B6Y8W1</accession>
<evidence type="ECO:0000256" key="1">
    <source>
        <dbReference type="ARBA" id="ARBA00004613"/>
    </source>
</evidence>
<dbReference type="Pfam" id="PF00159">
    <property type="entry name" value="Hormone_3"/>
    <property type="match status" value="1"/>
</dbReference>
<comment type="similarity">
    <text evidence="2 4">Belongs to the NPY family.</text>
</comment>
<evidence type="ECO:0000256" key="4">
    <source>
        <dbReference type="RuleBase" id="RU000656"/>
    </source>
</evidence>
<evidence type="ECO:0008006" key="7">
    <source>
        <dbReference type="Google" id="ProtNLM"/>
    </source>
</evidence>
<protein>
    <recommendedName>
        <fullName evidence="7">Neuropeptide Y</fullName>
    </recommendedName>
</protein>
<gene>
    <name evidence="6" type="primary">ORF17379</name>
</gene>
<reference evidence="6" key="1">
    <citation type="submission" date="2014-12" db="EMBL/GenBank/DDBJ databases">
        <title>Insight into the proteome of Arion vulgaris.</title>
        <authorList>
            <person name="Aradska J."/>
            <person name="Bulat T."/>
            <person name="Smidak R."/>
            <person name="Sarate P."/>
            <person name="Gangsoo J."/>
            <person name="Sialana F."/>
            <person name="Bilban M."/>
            <person name="Lubec G."/>
        </authorList>
    </citation>
    <scope>NUCLEOTIDE SEQUENCE</scope>
    <source>
        <tissue evidence="6">Skin</tissue>
    </source>
</reference>
<feature type="chain" id="PRO_5002126334" description="Neuropeptide Y" evidence="5">
    <location>
        <begin position="22"/>
        <end position="85"/>
    </location>
</feature>
<dbReference type="SMART" id="SM00309">
    <property type="entry name" value="PAH"/>
    <property type="match status" value="1"/>
</dbReference>
<keyword evidence="5" id="KW-0732">Signal</keyword>
<name>A0A0B6Y8W1_9EUPU</name>
<sequence length="85" mass="9894">MCKLLAVFLLVVSMVILEVTCSTQMLTPPERPREFRHPNELRQYLKELNEYYAIMGRPRFGKRNGATGTLDYLSPSEWEDILTSQ</sequence>
<dbReference type="GO" id="GO:0005576">
    <property type="term" value="C:extracellular region"/>
    <property type="evidence" value="ECO:0007669"/>
    <property type="project" value="UniProtKB-SubCell"/>
</dbReference>
<organism evidence="6">
    <name type="scientific">Arion vulgaris</name>
    <dbReference type="NCBI Taxonomy" id="1028688"/>
    <lineage>
        <taxon>Eukaryota</taxon>
        <taxon>Metazoa</taxon>
        <taxon>Spiralia</taxon>
        <taxon>Lophotrochozoa</taxon>
        <taxon>Mollusca</taxon>
        <taxon>Gastropoda</taxon>
        <taxon>Heterobranchia</taxon>
        <taxon>Euthyneura</taxon>
        <taxon>Panpulmonata</taxon>
        <taxon>Eupulmonata</taxon>
        <taxon>Stylommatophora</taxon>
        <taxon>Helicina</taxon>
        <taxon>Arionoidea</taxon>
        <taxon>Arionidae</taxon>
        <taxon>Arion</taxon>
    </lineage>
</organism>
<dbReference type="InterPro" id="IPR001955">
    <property type="entry name" value="Pancreatic_hormone-like"/>
</dbReference>
<dbReference type="InterPro" id="IPR020392">
    <property type="entry name" value="Pancreatic_hormone-like_CS"/>
</dbReference>
<keyword evidence="3" id="KW-0964">Secreted</keyword>
<proteinExistence type="inferred from homology"/>